<reference evidence="2" key="1">
    <citation type="submission" date="2019-08" db="EMBL/GenBank/DDBJ databases">
        <title>The genome of the North American firefly Photinus pyralis.</title>
        <authorList>
            <consortium name="Photinus pyralis genome working group"/>
            <person name="Fallon T.R."/>
            <person name="Sander Lower S.E."/>
            <person name="Weng J.-K."/>
        </authorList>
    </citation>
    <scope>NUCLEOTIDE SEQUENCE</scope>
    <source>
        <strain evidence="2">TRF0915ILg1</strain>
        <tissue evidence="2">Whole body</tissue>
    </source>
</reference>
<protein>
    <submittedName>
        <fullName evidence="2">Uncharacterized protein</fullName>
    </submittedName>
</protein>
<gene>
    <name evidence="2" type="ORF">ILUMI_04937</name>
</gene>
<evidence type="ECO:0000313" key="3">
    <source>
        <dbReference type="Proteomes" id="UP000801492"/>
    </source>
</evidence>
<evidence type="ECO:0000256" key="1">
    <source>
        <dbReference type="SAM" id="MobiDB-lite"/>
    </source>
</evidence>
<keyword evidence="3" id="KW-1185">Reference proteome</keyword>
<dbReference type="AlphaFoldDB" id="A0A8K0GJ43"/>
<feature type="region of interest" description="Disordered" evidence="1">
    <location>
        <begin position="1"/>
        <end position="35"/>
    </location>
</feature>
<comment type="caution">
    <text evidence="2">The sequence shown here is derived from an EMBL/GenBank/DDBJ whole genome shotgun (WGS) entry which is preliminary data.</text>
</comment>
<sequence>MGSSDMKQWEPAATEAKKAMASSKALPLMEQKPKQKRRLIATEMDFWRRRSGISRMDHVRNDTIRELMGVEKTLMDTIETKRLQWYGHLEKMDGNR</sequence>
<proteinExistence type="predicted"/>
<evidence type="ECO:0000313" key="2">
    <source>
        <dbReference type="EMBL" id="KAF2901246.1"/>
    </source>
</evidence>
<name>A0A8K0GJ43_IGNLU</name>
<dbReference type="EMBL" id="VTPC01001756">
    <property type="protein sequence ID" value="KAF2901246.1"/>
    <property type="molecule type" value="Genomic_DNA"/>
</dbReference>
<organism evidence="2 3">
    <name type="scientific">Ignelater luminosus</name>
    <name type="common">Cucubano</name>
    <name type="synonym">Pyrophorus luminosus</name>
    <dbReference type="NCBI Taxonomy" id="2038154"/>
    <lineage>
        <taxon>Eukaryota</taxon>
        <taxon>Metazoa</taxon>
        <taxon>Ecdysozoa</taxon>
        <taxon>Arthropoda</taxon>
        <taxon>Hexapoda</taxon>
        <taxon>Insecta</taxon>
        <taxon>Pterygota</taxon>
        <taxon>Neoptera</taxon>
        <taxon>Endopterygota</taxon>
        <taxon>Coleoptera</taxon>
        <taxon>Polyphaga</taxon>
        <taxon>Elateriformia</taxon>
        <taxon>Elateroidea</taxon>
        <taxon>Elateridae</taxon>
        <taxon>Agrypninae</taxon>
        <taxon>Pyrophorini</taxon>
        <taxon>Ignelater</taxon>
    </lineage>
</organism>
<dbReference type="Proteomes" id="UP000801492">
    <property type="component" value="Unassembled WGS sequence"/>
</dbReference>
<accession>A0A8K0GJ43</accession>
<dbReference type="OrthoDB" id="6776761at2759"/>